<dbReference type="EMBL" id="PPHD01052461">
    <property type="protein sequence ID" value="POI23027.1"/>
    <property type="molecule type" value="Genomic_DNA"/>
</dbReference>
<gene>
    <name evidence="2" type="ORF">CIB84_013225</name>
</gene>
<organism evidence="2 3">
    <name type="scientific">Bambusicola thoracicus</name>
    <name type="common">Chinese bamboo-partridge</name>
    <name type="synonym">Perdix thoracica</name>
    <dbReference type="NCBI Taxonomy" id="9083"/>
    <lineage>
        <taxon>Eukaryota</taxon>
        <taxon>Metazoa</taxon>
        <taxon>Chordata</taxon>
        <taxon>Craniata</taxon>
        <taxon>Vertebrata</taxon>
        <taxon>Euteleostomi</taxon>
        <taxon>Archelosauria</taxon>
        <taxon>Archosauria</taxon>
        <taxon>Dinosauria</taxon>
        <taxon>Saurischia</taxon>
        <taxon>Theropoda</taxon>
        <taxon>Coelurosauria</taxon>
        <taxon>Aves</taxon>
        <taxon>Neognathae</taxon>
        <taxon>Galloanserae</taxon>
        <taxon>Galliformes</taxon>
        <taxon>Phasianidae</taxon>
        <taxon>Perdicinae</taxon>
        <taxon>Bambusicola</taxon>
    </lineage>
</organism>
<reference evidence="2 3" key="1">
    <citation type="submission" date="2018-01" db="EMBL/GenBank/DDBJ databases">
        <title>Comparison of the Chinese Bamboo Partridge and Red Junglefowl genome sequences highlights the importance of demography in genome evolution.</title>
        <authorList>
            <person name="Tiley G.P."/>
            <person name="Kimball R.T."/>
            <person name="Braun E.L."/>
            <person name="Burleigh J.G."/>
        </authorList>
    </citation>
    <scope>NUCLEOTIDE SEQUENCE [LARGE SCALE GENOMIC DNA]</scope>
    <source>
        <strain evidence="2">RTK389</strain>
        <tissue evidence="2">Blood</tissue>
    </source>
</reference>
<comment type="caution">
    <text evidence="2">The sequence shown here is derived from an EMBL/GenBank/DDBJ whole genome shotgun (WGS) entry which is preliminary data.</text>
</comment>
<dbReference type="GO" id="GO:0051015">
    <property type="term" value="F:actin filament binding"/>
    <property type="evidence" value="ECO:0007669"/>
    <property type="project" value="InterPro"/>
</dbReference>
<dbReference type="OrthoDB" id="10070368at2759"/>
<sequence>VLYKESVGTGTPTPITPEMERVKRNQEICSSVFAKKKHVLYKENVGKVTPTPITPEMERVKRNQEIISSVP</sequence>
<dbReference type="PANTHER" id="PTHR11039">
    <property type="entry name" value="NEBULIN"/>
    <property type="match status" value="1"/>
</dbReference>
<name>A0A2P4SFY4_BAMTH</name>
<dbReference type="InterPro" id="IPR055297">
    <property type="entry name" value="NEBU/NEBL"/>
</dbReference>
<dbReference type="GO" id="GO:0071691">
    <property type="term" value="P:cardiac muscle thin filament assembly"/>
    <property type="evidence" value="ECO:0007669"/>
    <property type="project" value="TreeGrafter"/>
</dbReference>
<feature type="non-terminal residue" evidence="2">
    <location>
        <position position="1"/>
    </location>
</feature>
<dbReference type="AlphaFoldDB" id="A0A2P4SFY4"/>
<keyword evidence="3" id="KW-1185">Reference proteome</keyword>
<protein>
    <recommendedName>
        <fullName evidence="4">Nebulin</fullName>
    </recommendedName>
</protein>
<dbReference type="GO" id="GO:0030018">
    <property type="term" value="C:Z disc"/>
    <property type="evidence" value="ECO:0007669"/>
    <property type="project" value="InterPro"/>
</dbReference>
<dbReference type="PANTHER" id="PTHR11039:SF37">
    <property type="entry name" value="NEBULIN"/>
    <property type="match status" value="1"/>
</dbReference>
<evidence type="ECO:0000256" key="1">
    <source>
        <dbReference type="ARBA" id="ARBA00023203"/>
    </source>
</evidence>
<accession>A0A2P4SFY4</accession>
<proteinExistence type="predicted"/>
<keyword evidence="1" id="KW-0009">Actin-binding</keyword>
<evidence type="ECO:0000313" key="2">
    <source>
        <dbReference type="EMBL" id="POI23027.1"/>
    </source>
</evidence>
<dbReference type="Proteomes" id="UP000237246">
    <property type="component" value="Unassembled WGS sequence"/>
</dbReference>
<evidence type="ECO:0008006" key="4">
    <source>
        <dbReference type="Google" id="ProtNLM"/>
    </source>
</evidence>
<evidence type="ECO:0000313" key="3">
    <source>
        <dbReference type="Proteomes" id="UP000237246"/>
    </source>
</evidence>